<evidence type="ECO:0000256" key="6">
    <source>
        <dbReference type="ARBA" id="ARBA00022723"/>
    </source>
</evidence>
<evidence type="ECO:0000256" key="7">
    <source>
        <dbReference type="ARBA" id="ARBA00022801"/>
    </source>
</evidence>
<dbReference type="Gene3D" id="3.60.140.10">
    <property type="entry name" value="CNF1/YfiH-like putative cysteine hydrolases"/>
    <property type="match status" value="1"/>
</dbReference>
<evidence type="ECO:0000256" key="5">
    <source>
        <dbReference type="ARBA" id="ARBA00022679"/>
    </source>
</evidence>
<comment type="catalytic activity">
    <reaction evidence="9">
        <text>adenosine + H2O + H(+) = inosine + NH4(+)</text>
        <dbReference type="Rhea" id="RHEA:24408"/>
        <dbReference type="ChEBI" id="CHEBI:15377"/>
        <dbReference type="ChEBI" id="CHEBI:15378"/>
        <dbReference type="ChEBI" id="CHEBI:16335"/>
        <dbReference type="ChEBI" id="CHEBI:17596"/>
        <dbReference type="ChEBI" id="CHEBI:28938"/>
        <dbReference type="EC" id="3.5.4.4"/>
    </reaction>
    <physiologicalReaction direction="left-to-right" evidence="9">
        <dbReference type="Rhea" id="RHEA:24409"/>
    </physiologicalReaction>
</comment>
<dbReference type="Pfam" id="PF02578">
    <property type="entry name" value="Cu-oxidase_4"/>
    <property type="match status" value="1"/>
</dbReference>
<comment type="catalytic activity">
    <reaction evidence="10">
        <text>adenosine + phosphate = alpha-D-ribose 1-phosphate + adenine</text>
        <dbReference type="Rhea" id="RHEA:27642"/>
        <dbReference type="ChEBI" id="CHEBI:16335"/>
        <dbReference type="ChEBI" id="CHEBI:16708"/>
        <dbReference type="ChEBI" id="CHEBI:43474"/>
        <dbReference type="ChEBI" id="CHEBI:57720"/>
        <dbReference type="EC" id="2.4.2.1"/>
    </reaction>
    <physiologicalReaction direction="left-to-right" evidence="10">
        <dbReference type="Rhea" id="RHEA:27643"/>
    </physiologicalReaction>
</comment>
<evidence type="ECO:0000256" key="8">
    <source>
        <dbReference type="ARBA" id="ARBA00022833"/>
    </source>
</evidence>
<dbReference type="SUPFAM" id="SSF64438">
    <property type="entry name" value="CNF1/YfiH-like putative cysteine hydrolases"/>
    <property type="match status" value="1"/>
</dbReference>
<comment type="catalytic activity">
    <reaction evidence="11">
        <text>S-methyl-5'-thioadenosine + phosphate = 5-(methylsulfanyl)-alpha-D-ribose 1-phosphate + adenine</text>
        <dbReference type="Rhea" id="RHEA:11852"/>
        <dbReference type="ChEBI" id="CHEBI:16708"/>
        <dbReference type="ChEBI" id="CHEBI:17509"/>
        <dbReference type="ChEBI" id="CHEBI:43474"/>
        <dbReference type="ChEBI" id="CHEBI:58533"/>
        <dbReference type="EC" id="2.4.2.28"/>
    </reaction>
    <physiologicalReaction direction="left-to-right" evidence="11">
        <dbReference type="Rhea" id="RHEA:11853"/>
    </physiologicalReaction>
</comment>
<dbReference type="RefSeq" id="WP_275117665.1">
    <property type="nucleotide sequence ID" value="NZ_JAOTPO010000003.1"/>
</dbReference>
<dbReference type="InterPro" id="IPR038371">
    <property type="entry name" value="Cu_polyphenol_OxRdtase_sf"/>
</dbReference>
<evidence type="ECO:0000256" key="4">
    <source>
        <dbReference type="ARBA" id="ARBA00007353"/>
    </source>
</evidence>
<sequence length="277" mass="30789">MVHEPFIKTEDDLLLIPKWEKKGHNLTAGFTTRLGGVSQSPYDSLNVGLHVSDNDSIVIKNRQIVSVKIDFPIEQWVVGEQIHDSNIKKVTSSDCGKGAQSLTSAVKDIDGLYTKDKDILLVSLYADCVPLYFFSPKHGMIGLAHAGWKGTVGKIGPKMIEIWKDEGIDPNDILVIIGPSIGQQQYEVDRNVIKAVDQVLPQTDTPPYIESRPGHFFLDLKTLNKQLLIAAGIPSHCVKISQYCTASRTDLFFSHRKEQGRTGRMMSFIGLKSNEDL</sequence>
<reference evidence="13" key="1">
    <citation type="submission" date="2024-05" db="EMBL/GenBank/DDBJ databases">
        <title>Alkalihalobacillus sp. strain MEB203 novel alkaliphilic bacterium from Lonar Lake, India.</title>
        <authorList>
            <person name="Joshi A."/>
            <person name="Thite S."/>
            <person name="Mengade P."/>
        </authorList>
    </citation>
    <scope>NUCLEOTIDE SEQUENCE</scope>
    <source>
        <strain evidence="13">MEB 203</strain>
    </source>
</reference>
<keyword evidence="8" id="KW-0862">Zinc</keyword>
<evidence type="ECO:0000313" key="13">
    <source>
        <dbReference type="EMBL" id="MDE5413047.1"/>
    </source>
</evidence>
<dbReference type="PANTHER" id="PTHR30616">
    <property type="entry name" value="UNCHARACTERIZED PROTEIN YFIH"/>
    <property type="match status" value="1"/>
</dbReference>
<dbReference type="NCBIfam" id="TIGR00726">
    <property type="entry name" value="peptidoglycan editing factor PgeF"/>
    <property type="match status" value="1"/>
</dbReference>
<evidence type="ECO:0000256" key="11">
    <source>
        <dbReference type="ARBA" id="ARBA00049893"/>
    </source>
</evidence>
<protein>
    <recommendedName>
        <fullName evidence="12">Purine nucleoside phosphorylase</fullName>
    </recommendedName>
</protein>
<dbReference type="InterPro" id="IPR011324">
    <property type="entry name" value="Cytotoxic_necrot_fac-like_cat"/>
</dbReference>
<comment type="caution">
    <text evidence="13">The sequence shown here is derived from an EMBL/GenBank/DDBJ whole genome shotgun (WGS) entry which is preliminary data.</text>
</comment>
<comment type="function">
    <text evidence="3">Purine nucleoside enzyme that catalyzes the phosphorolysis of adenosine and inosine nucleosides, yielding D-ribose 1-phosphate and the respective free bases, adenine and hypoxanthine. Also catalyzes the phosphorolysis of S-methyl-5'-thioadenosine into adenine and S-methyl-5-thio-alpha-D-ribose 1-phosphate. Also has adenosine deaminase activity.</text>
</comment>
<gene>
    <name evidence="13" type="primary">pgeF</name>
    <name evidence="13" type="ORF">N7Z68_06590</name>
</gene>
<dbReference type="InterPro" id="IPR003730">
    <property type="entry name" value="Cu_polyphenol_OxRdtase"/>
</dbReference>
<keyword evidence="6" id="KW-0479">Metal-binding</keyword>
<comment type="similarity">
    <text evidence="4 12">Belongs to the purine nucleoside phosphorylase YfiH/LACC1 family.</text>
</comment>
<evidence type="ECO:0000256" key="12">
    <source>
        <dbReference type="RuleBase" id="RU361274"/>
    </source>
</evidence>
<comment type="cofactor">
    <cofactor evidence="2">
        <name>Zn(2+)</name>
        <dbReference type="ChEBI" id="CHEBI:29105"/>
    </cofactor>
</comment>
<organism evidence="13 14">
    <name type="scientific">Alkalihalobacterium chitinilyticum</name>
    <dbReference type="NCBI Taxonomy" id="2980103"/>
    <lineage>
        <taxon>Bacteria</taxon>
        <taxon>Bacillati</taxon>
        <taxon>Bacillota</taxon>
        <taxon>Bacilli</taxon>
        <taxon>Bacillales</taxon>
        <taxon>Bacillaceae</taxon>
        <taxon>Alkalihalobacterium</taxon>
    </lineage>
</organism>
<evidence type="ECO:0000256" key="1">
    <source>
        <dbReference type="ARBA" id="ARBA00000553"/>
    </source>
</evidence>
<evidence type="ECO:0000256" key="10">
    <source>
        <dbReference type="ARBA" id="ARBA00048968"/>
    </source>
</evidence>
<evidence type="ECO:0000256" key="2">
    <source>
        <dbReference type="ARBA" id="ARBA00001947"/>
    </source>
</evidence>
<comment type="catalytic activity">
    <reaction evidence="1">
        <text>inosine + phosphate = alpha-D-ribose 1-phosphate + hypoxanthine</text>
        <dbReference type="Rhea" id="RHEA:27646"/>
        <dbReference type="ChEBI" id="CHEBI:17368"/>
        <dbReference type="ChEBI" id="CHEBI:17596"/>
        <dbReference type="ChEBI" id="CHEBI:43474"/>
        <dbReference type="ChEBI" id="CHEBI:57720"/>
        <dbReference type="EC" id="2.4.2.1"/>
    </reaction>
    <physiologicalReaction direction="left-to-right" evidence="1">
        <dbReference type="Rhea" id="RHEA:27647"/>
    </physiologicalReaction>
</comment>
<evidence type="ECO:0000313" key="14">
    <source>
        <dbReference type="Proteomes" id="UP001148125"/>
    </source>
</evidence>
<keyword evidence="5" id="KW-0808">Transferase</keyword>
<accession>A0ABT5VC65</accession>
<dbReference type="EMBL" id="JAOTPO010000003">
    <property type="protein sequence ID" value="MDE5413047.1"/>
    <property type="molecule type" value="Genomic_DNA"/>
</dbReference>
<keyword evidence="14" id="KW-1185">Reference proteome</keyword>
<name>A0ABT5VC65_9BACI</name>
<dbReference type="PANTHER" id="PTHR30616:SF2">
    <property type="entry name" value="PURINE NUCLEOSIDE PHOSPHORYLASE LACC1"/>
    <property type="match status" value="1"/>
</dbReference>
<proteinExistence type="inferred from homology"/>
<dbReference type="Proteomes" id="UP001148125">
    <property type="component" value="Unassembled WGS sequence"/>
</dbReference>
<evidence type="ECO:0000256" key="3">
    <source>
        <dbReference type="ARBA" id="ARBA00003215"/>
    </source>
</evidence>
<evidence type="ECO:0000256" key="9">
    <source>
        <dbReference type="ARBA" id="ARBA00047989"/>
    </source>
</evidence>
<dbReference type="CDD" id="cd16833">
    <property type="entry name" value="YfiH"/>
    <property type="match status" value="1"/>
</dbReference>
<keyword evidence="7" id="KW-0378">Hydrolase</keyword>